<reference evidence="1 2" key="1">
    <citation type="submission" date="2014-12" db="EMBL/GenBank/DDBJ databases">
        <title>Complete genome sequence of Herbaspirillum rubrisubalbicans Os38.</title>
        <authorList>
            <person name="Chen M."/>
            <person name="An Q."/>
        </authorList>
    </citation>
    <scope>NUCLEOTIDE SEQUENCE [LARGE SCALE GENOMIC DNA]</scope>
    <source>
        <strain evidence="1 2">Os38</strain>
    </source>
</reference>
<protein>
    <recommendedName>
        <fullName evidence="3">Transposase</fullName>
    </recommendedName>
</protein>
<name>A0ABX9C3S9_9BURK</name>
<comment type="caution">
    <text evidence="1">The sequence shown here is derived from an EMBL/GenBank/DDBJ whole genome shotgun (WGS) entry which is preliminary data.</text>
</comment>
<accession>A0ABX9C3S9</accession>
<keyword evidence="2" id="KW-1185">Reference proteome</keyword>
<organism evidence="1 2">
    <name type="scientific">Herbaspirillum rubrisubalbicans</name>
    <dbReference type="NCBI Taxonomy" id="80842"/>
    <lineage>
        <taxon>Bacteria</taxon>
        <taxon>Pseudomonadati</taxon>
        <taxon>Pseudomonadota</taxon>
        <taxon>Betaproteobacteria</taxon>
        <taxon>Burkholderiales</taxon>
        <taxon>Oxalobacteraceae</taxon>
        <taxon>Herbaspirillum</taxon>
    </lineage>
</organism>
<proteinExistence type="predicted"/>
<evidence type="ECO:0000313" key="1">
    <source>
        <dbReference type="EMBL" id="RAM64989.1"/>
    </source>
</evidence>
<sequence>MMVMRLGDGGAILERISRLFMKRVLVERYGDSNFLNLRRFIILACASTMRWRLLPSLLRTMGFTLISKVQLG</sequence>
<evidence type="ECO:0008006" key="3">
    <source>
        <dbReference type="Google" id="ProtNLM"/>
    </source>
</evidence>
<dbReference type="Proteomes" id="UP000248631">
    <property type="component" value="Unassembled WGS sequence"/>
</dbReference>
<dbReference type="EMBL" id="JUGD01000011">
    <property type="protein sequence ID" value="RAM64989.1"/>
    <property type="molecule type" value="Genomic_DNA"/>
</dbReference>
<gene>
    <name evidence="1" type="ORF">RB24_10220</name>
</gene>
<evidence type="ECO:0000313" key="2">
    <source>
        <dbReference type="Proteomes" id="UP000248631"/>
    </source>
</evidence>